<keyword evidence="7" id="KW-0808">Transferase</keyword>
<protein>
    <submittedName>
        <fullName evidence="7">PLP-dependent aminotransferase family protein</fullName>
    </submittedName>
</protein>
<keyword evidence="7" id="KW-0032">Aminotransferase</keyword>
<keyword evidence="2" id="KW-0663">Pyridoxal phosphate</keyword>
<dbReference type="GO" id="GO:0003677">
    <property type="term" value="F:DNA binding"/>
    <property type="evidence" value="ECO:0007669"/>
    <property type="project" value="UniProtKB-KW"/>
</dbReference>
<dbReference type="InterPro" id="IPR004839">
    <property type="entry name" value="Aminotransferase_I/II_large"/>
</dbReference>
<keyword evidence="4" id="KW-0238">DNA-binding</keyword>
<dbReference type="InterPro" id="IPR036390">
    <property type="entry name" value="WH_DNA-bd_sf"/>
</dbReference>
<keyword evidence="8" id="KW-1185">Reference proteome</keyword>
<dbReference type="Gene3D" id="1.10.10.10">
    <property type="entry name" value="Winged helix-like DNA-binding domain superfamily/Winged helix DNA-binding domain"/>
    <property type="match status" value="1"/>
</dbReference>
<evidence type="ECO:0000259" key="6">
    <source>
        <dbReference type="PROSITE" id="PS50949"/>
    </source>
</evidence>
<dbReference type="PROSITE" id="PS50949">
    <property type="entry name" value="HTH_GNTR"/>
    <property type="match status" value="1"/>
</dbReference>
<gene>
    <name evidence="7" type="ORF">ESB13_04065</name>
</gene>
<evidence type="ECO:0000256" key="4">
    <source>
        <dbReference type="ARBA" id="ARBA00023125"/>
    </source>
</evidence>
<dbReference type="EMBL" id="SDHZ01000001">
    <property type="protein sequence ID" value="RXK85994.1"/>
    <property type="molecule type" value="Genomic_DNA"/>
</dbReference>
<dbReference type="PANTHER" id="PTHR46577:SF1">
    <property type="entry name" value="HTH-TYPE TRANSCRIPTIONAL REGULATORY PROTEIN GABR"/>
    <property type="match status" value="1"/>
</dbReference>
<dbReference type="Proteomes" id="UP000290545">
    <property type="component" value="Unassembled WGS sequence"/>
</dbReference>
<keyword evidence="3" id="KW-0805">Transcription regulation</keyword>
<dbReference type="OrthoDB" id="594134at2"/>
<dbReference type="Pfam" id="PF00392">
    <property type="entry name" value="GntR"/>
    <property type="match status" value="1"/>
</dbReference>
<dbReference type="PANTHER" id="PTHR46577">
    <property type="entry name" value="HTH-TYPE TRANSCRIPTIONAL REGULATORY PROTEIN GABR"/>
    <property type="match status" value="1"/>
</dbReference>
<dbReference type="InterPro" id="IPR015424">
    <property type="entry name" value="PyrdxlP-dep_Trfase"/>
</dbReference>
<dbReference type="RefSeq" id="WP_129001745.1">
    <property type="nucleotide sequence ID" value="NZ_SDHZ01000001.1"/>
</dbReference>
<comment type="caution">
    <text evidence="7">The sequence shown here is derived from an EMBL/GenBank/DDBJ whole genome shotgun (WGS) entry which is preliminary data.</text>
</comment>
<keyword evidence="5" id="KW-0804">Transcription</keyword>
<dbReference type="AlphaFoldDB" id="A0A4Q1D9D9"/>
<evidence type="ECO:0000256" key="3">
    <source>
        <dbReference type="ARBA" id="ARBA00023015"/>
    </source>
</evidence>
<dbReference type="SUPFAM" id="SSF46785">
    <property type="entry name" value="Winged helix' DNA-binding domain"/>
    <property type="match status" value="1"/>
</dbReference>
<dbReference type="Pfam" id="PF00155">
    <property type="entry name" value="Aminotran_1_2"/>
    <property type="match status" value="1"/>
</dbReference>
<dbReference type="CDD" id="cd00609">
    <property type="entry name" value="AAT_like"/>
    <property type="match status" value="1"/>
</dbReference>
<organism evidence="7 8">
    <name type="scientific">Filimonas effusa</name>
    <dbReference type="NCBI Taxonomy" id="2508721"/>
    <lineage>
        <taxon>Bacteria</taxon>
        <taxon>Pseudomonadati</taxon>
        <taxon>Bacteroidota</taxon>
        <taxon>Chitinophagia</taxon>
        <taxon>Chitinophagales</taxon>
        <taxon>Chitinophagaceae</taxon>
        <taxon>Filimonas</taxon>
    </lineage>
</organism>
<dbReference type="InterPro" id="IPR015421">
    <property type="entry name" value="PyrdxlP-dep_Trfase_major"/>
</dbReference>
<dbReference type="InterPro" id="IPR000524">
    <property type="entry name" value="Tscrpt_reg_HTH_GntR"/>
</dbReference>
<comment type="similarity">
    <text evidence="1">In the C-terminal section; belongs to the class-I pyridoxal-phosphate-dependent aminotransferase family.</text>
</comment>
<dbReference type="InterPro" id="IPR036388">
    <property type="entry name" value="WH-like_DNA-bd_sf"/>
</dbReference>
<evidence type="ECO:0000313" key="8">
    <source>
        <dbReference type="Proteomes" id="UP000290545"/>
    </source>
</evidence>
<reference evidence="7 8" key="1">
    <citation type="submission" date="2019-01" db="EMBL/GenBank/DDBJ databases">
        <title>Filimonas sp. strain TTM-71.</title>
        <authorList>
            <person name="Chen W.-M."/>
        </authorList>
    </citation>
    <scope>NUCLEOTIDE SEQUENCE [LARGE SCALE GENOMIC DNA]</scope>
    <source>
        <strain evidence="7 8">TTM-71</strain>
    </source>
</reference>
<sequence>MFPYEHTIHIKKESKIPVYRQIAISITNAIRNGTFKPGTHLPGTRELAKTLGVHRKTVIAAYEELDAQDWITVVPRKHVQVSERIPLLKPKKWGDTGIKAPYENDLTLPFRMIEENAGDNEAAAAPGIVINDGHPDVRLSPIDGLLKIYRSLTSKKYAIKNAHIGTAQGTPMLRQELVNYLSVTRGLNISAGNLLITHGAQMSIYLSARLLLGRSSHIVVGYPNYAVANKTFLETGAKVIEVAVDDSGIDTNAIEQLCKKKKIDAVYVIPHHHYPTTVTLSVERRMKLLELSRRFSFVIIEDDYDYDYHYTSSPYLPLSSGNHNGNLIYIGSFSKMLDPSLRIGFMVAPGNFIAQCTALRKTIDVGGDGYMQNALAALIKEGELTRHLKKAKKRYHERRDFLDTLLKETLGAYISYSLPTGGMAVWIRLNAGYTVTGLIANTNVEITRWDEEQNAFRFGFASMDETELSAAVKALKEGFLKLHNLSRKRM</sequence>
<dbReference type="Gene3D" id="3.40.640.10">
    <property type="entry name" value="Type I PLP-dependent aspartate aminotransferase-like (Major domain)"/>
    <property type="match status" value="1"/>
</dbReference>
<accession>A0A4Q1D9D9</accession>
<evidence type="ECO:0000256" key="2">
    <source>
        <dbReference type="ARBA" id="ARBA00022898"/>
    </source>
</evidence>
<proteinExistence type="inferred from homology"/>
<dbReference type="GO" id="GO:0003700">
    <property type="term" value="F:DNA-binding transcription factor activity"/>
    <property type="evidence" value="ECO:0007669"/>
    <property type="project" value="InterPro"/>
</dbReference>
<name>A0A4Q1D9D9_9BACT</name>
<evidence type="ECO:0000313" key="7">
    <source>
        <dbReference type="EMBL" id="RXK85994.1"/>
    </source>
</evidence>
<evidence type="ECO:0000256" key="1">
    <source>
        <dbReference type="ARBA" id="ARBA00005384"/>
    </source>
</evidence>
<dbReference type="GO" id="GO:0030170">
    <property type="term" value="F:pyridoxal phosphate binding"/>
    <property type="evidence" value="ECO:0007669"/>
    <property type="project" value="InterPro"/>
</dbReference>
<evidence type="ECO:0000256" key="5">
    <source>
        <dbReference type="ARBA" id="ARBA00023163"/>
    </source>
</evidence>
<dbReference type="InterPro" id="IPR051446">
    <property type="entry name" value="HTH_trans_reg/aminotransferase"/>
</dbReference>
<dbReference type="SMART" id="SM00345">
    <property type="entry name" value="HTH_GNTR"/>
    <property type="match status" value="1"/>
</dbReference>
<dbReference type="CDD" id="cd07377">
    <property type="entry name" value="WHTH_GntR"/>
    <property type="match status" value="1"/>
</dbReference>
<feature type="domain" description="HTH gntR-type" evidence="6">
    <location>
        <begin position="16"/>
        <end position="84"/>
    </location>
</feature>
<dbReference type="GO" id="GO:0008483">
    <property type="term" value="F:transaminase activity"/>
    <property type="evidence" value="ECO:0007669"/>
    <property type="project" value="UniProtKB-KW"/>
</dbReference>
<dbReference type="SUPFAM" id="SSF53383">
    <property type="entry name" value="PLP-dependent transferases"/>
    <property type="match status" value="1"/>
</dbReference>